<reference evidence="1 2" key="1">
    <citation type="journal article" date="2021" name="Plant Biotechnol. J.">
        <title>Multi-omics assisted identification of the key and species-specific regulatory components of drought-tolerant mechanisms in Gossypium stocksii.</title>
        <authorList>
            <person name="Yu D."/>
            <person name="Ke L."/>
            <person name="Zhang D."/>
            <person name="Wu Y."/>
            <person name="Sun Y."/>
            <person name="Mei J."/>
            <person name="Sun J."/>
            <person name="Sun Y."/>
        </authorList>
    </citation>
    <scope>NUCLEOTIDE SEQUENCE [LARGE SCALE GENOMIC DNA]</scope>
    <source>
        <strain evidence="2">cv. E1</strain>
        <tissue evidence="1">Leaf</tissue>
    </source>
</reference>
<organism evidence="1 2">
    <name type="scientific">Gossypium stocksii</name>
    <dbReference type="NCBI Taxonomy" id="47602"/>
    <lineage>
        <taxon>Eukaryota</taxon>
        <taxon>Viridiplantae</taxon>
        <taxon>Streptophyta</taxon>
        <taxon>Embryophyta</taxon>
        <taxon>Tracheophyta</taxon>
        <taxon>Spermatophyta</taxon>
        <taxon>Magnoliopsida</taxon>
        <taxon>eudicotyledons</taxon>
        <taxon>Gunneridae</taxon>
        <taxon>Pentapetalae</taxon>
        <taxon>rosids</taxon>
        <taxon>malvids</taxon>
        <taxon>Malvales</taxon>
        <taxon>Malvaceae</taxon>
        <taxon>Malvoideae</taxon>
        <taxon>Gossypium</taxon>
    </lineage>
</organism>
<evidence type="ECO:0000313" key="2">
    <source>
        <dbReference type="Proteomes" id="UP000828251"/>
    </source>
</evidence>
<proteinExistence type="predicted"/>
<sequence length="53" mass="6051">MRGEIKKLKSKLSSYKTAMGGGVLMISSYQVNVLRPKEFKGMRDVKEENNFLL</sequence>
<dbReference type="EMBL" id="JAIQCV010000013">
    <property type="protein sequence ID" value="KAH1031513.1"/>
    <property type="molecule type" value="Genomic_DNA"/>
</dbReference>
<evidence type="ECO:0000313" key="1">
    <source>
        <dbReference type="EMBL" id="KAH1031513.1"/>
    </source>
</evidence>
<dbReference type="Proteomes" id="UP000828251">
    <property type="component" value="Unassembled WGS sequence"/>
</dbReference>
<accession>A0A9D3U7U7</accession>
<dbReference type="AlphaFoldDB" id="A0A9D3U7U7"/>
<comment type="caution">
    <text evidence="1">The sequence shown here is derived from an EMBL/GenBank/DDBJ whole genome shotgun (WGS) entry which is preliminary data.</text>
</comment>
<gene>
    <name evidence="1" type="ORF">J1N35_043687</name>
</gene>
<name>A0A9D3U7U7_9ROSI</name>
<keyword evidence="2" id="KW-1185">Reference proteome</keyword>
<feature type="non-terminal residue" evidence="1">
    <location>
        <position position="53"/>
    </location>
</feature>
<protein>
    <submittedName>
        <fullName evidence="1">Uncharacterized protein</fullName>
    </submittedName>
</protein>